<evidence type="ECO:0000256" key="4">
    <source>
        <dbReference type="ARBA" id="ARBA00022833"/>
    </source>
</evidence>
<dbReference type="SUPFAM" id="SSF53927">
    <property type="entry name" value="Cytidine deaminase-like"/>
    <property type="match status" value="1"/>
</dbReference>
<keyword evidence="8" id="KW-1185">Reference proteome</keyword>
<feature type="region of interest" description="Disordered" evidence="5">
    <location>
        <begin position="41"/>
        <end position="64"/>
    </location>
</feature>
<dbReference type="GO" id="GO:0008270">
    <property type="term" value="F:zinc ion binding"/>
    <property type="evidence" value="ECO:0007669"/>
    <property type="project" value="InterPro"/>
</dbReference>
<proteinExistence type="inferred from homology"/>
<comment type="caution">
    <text evidence="7">The sequence shown here is derived from an EMBL/GenBank/DDBJ whole genome shotgun (WGS) entry which is preliminary data.</text>
</comment>
<dbReference type="AlphaFoldDB" id="A0A9Q0FWN7"/>
<sequence>MCVAFSYERACHLHNNKCSYQSLNMEEENTVVVETEDVTVSVAPASPAPQEASSTQEEEEEEDRDEIFLSRAIEEAYKAVESGDGRPFGAVVVRNGEVVVSCHNMVLKHTDITAHAELIAIREACKKLDQINLSDCEIYASCEPCPMCFSAITLSRIKRLVYGANAEAAVAIGFNPFIGGTLKGADFHEKPQLEIKKVDGKGEEVFEKTKGKFQMS</sequence>
<feature type="compositionally biased region" description="Low complexity" evidence="5">
    <location>
        <begin position="41"/>
        <end position="55"/>
    </location>
</feature>
<evidence type="ECO:0000256" key="2">
    <source>
        <dbReference type="ARBA" id="ARBA00022723"/>
    </source>
</evidence>
<dbReference type="OrthoDB" id="408702at2759"/>
<dbReference type="CDD" id="cd01285">
    <property type="entry name" value="nucleoside_deaminase"/>
    <property type="match status" value="1"/>
</dbReference>
<reference evidence="7" key="1">
    <citation type="submission" date="2022-02" db="EMBL/GenBank/DDBJ databases">
        <authorList>
            <person name="Henning P.M."/>
            <person name="McCubbin A.G."/>
            <person name="Shore J.S."/>
        </authorList>
    </citation>
    <scope>NUCLEOTIDE SEQUENCE</scope>
    <source>
        <strain evidence="7">F60SS</strain>
        <tissue evidence="7">Leaves</tissue>
    </source>
</reference>
<dbReference type="Proteomes" id="UP001141552">
    <property type="component" value="Unassembled WGS sequence"/>
</dbReference>
<evidence type="ECO:0000256" key="5">
    <source>
        <dbReference type="SAM" id="MobiDB-lite"/>
    </source>
</evidence>
<dbReference type="Pfam" id="PF00383">
    <property type="entry name" value="dCMP_cyt_deam_1"/>
    <property type="match status" value="1"/>
</dbReference>
<dbReference type="InterPro" id="IPR016193">
    <property type="entry name" value="Cytidine_deaminase-like"/>
</dbReference>
<dbReference type="InterPro" id="IPR002125">
    <property type="entry name" value="CMP_dCMP_dom"/>
</dbReference>
<evidence type="ECO:0000313" key="8">
    <source>
        <dbReference type="Proteomes" id="UP001141552"/>
    </source>
</evidence>
<dbReference type="GO" id="GO:0006152">
    <property type="term" value="P:purine nucleoside catabolic process"/>
    <property type="evidence" value="ECO:0007669"/>
    <property type="project" value="TreeGrafter"/>
</dbReference>
<reference evidence="7" key="2">
    <citation type="journal article" date="2023" name="Plants (Basel)">
        <title>Annotation of the Turnera subulata (Passifloraceae) Draft Genome Reveals the S-Locus Evolved after the Divergence of Turneroideae from Passifloroideae in a Stepwise Manner.</title>
        <authorList>
            <person name="Henning P.M."/>
            <person name="Roalson E.H."/>
            <person name="Mir W."/>
            <person name="McCubbin A.G."/>
            <person name="Shore J.S."/>
        </authorList>
    </citation>
    <scope>NUCLEOTIDE SEQUENCE</scope>
    <source>
        <strain evidence="7">F60SS</strain>
    </source>
</reference>
<dbReference type="PROSITE" id="PS00903">
    <property type="entry name" value="CYT_DCMP_DEAMINASES_1"/>
    <property type="match status" value="1"/>
</dbReference>
<gene>
    <name evidence="7" type="ORF">Tsubulata_015668</name>
</gene>
<evidence type="ECO:0000256" key="3">
    <source>
        <dbReference type="ARBA" id="ARBA00022801"/>
    </source>
</evidence>
<dbReference type="PANTHER" id="PTHR11079:SF161">
    <property type="entry name" value="CMP_DCMP-TYPE DEAMINASE DOMAIN-CONTAINING PROTEIN"/>
    <property type="match status" value="1"/>
</dbReference>
<protein>
    <recommendedName>
        <fullName evidence="6">CMP/dCMP-type deaminase domain-containing protein</fullName>
    </recommendedName>
</protein>
<organism evidence="7 8">
    <name type="scientific">Turnera subulata</name>
    <dbReference type="NCBI Taxonomy" id="218843"/>
    <lineage>
        <taxon>Eukaryota</taxon>
        <taxon>Viridiplantae</taxon>
        <taxon>Streptophyta</taxon>
        <taxon>Embryophyta</taxon>
        <taxon>Tracheophyta</taxon>
        <taxon>Spermatophyta</taxon>
        <taxon>Magnoliopsida</taxon>
        <taxon>eudicotyledons</taxon>
        <taxon>Gunneridae</taxon>
        <taxon>Pentapetalae</taxon>
        <taxon>rosids</taxon>
        <taxon>fabids</taxon>
        <taxon>Malpighiales</taxon>
        <taxon>Passifloraceae</taxon>
        <taxon>Turnera</taxon>
    </lineage>
</organism>
<keyword evidence="3" id="KW-0378">Hydrolase</keyword>
<evidence type="ECO:0000313" key="7">
    <source>
        <dbReference type="EMBL" id="KAJ4837952.1"/>
    </source>
</evidence>
<dbReference type="PROSITE" id="PS51747">
    <property type="entry name" value="CYT_DCMP_DEAMINASES_2"/>
    <property type="match status" value="1"/>
</dbReference>
<feature type="domain" description="CMP/dCMP-type deaminase" evidence="6">
    <location>
        <begin position="63"/>
        <end position="177"/>
    </location>
</feature>
<dbReference type="GO" id="GO:0047974">
    <property type="term" value="F:guanosine deaminase activity"/>
    <property type="evidence" value="ECO:0007669"/>
    <property type="project" value="TreeGrafter"/>
</dbReference>
<evidence type="ECO:0000256" key="1">
    <source>
        <dbReference type="ARBA" id="ARBA00006576"/>
    </source>
</evidence>
<dbReference type="PANTHER" id="PTHR11079">
    <property type="entry name" value="CYTOSINE DEAMINASE FAMILY MEMBER"/>
    <property type="match status" value="1"/>
</dbReference>
<comment type="similarity">
    <text evidence="1">Belongs to the cytidine and deoxycytidylate deaminase family.</text>
</comment>
<keyword evidence="2" id="KW-0479">Metal-binding</keyword>
<dbReference type="FunFam" id="3.40.140.10:FF:000011">
    <property type="entry name" value="tRNA-specific adenosine deaminase"/>
    <property type="match status" value="1"/>
</dbReference>
<keyword evidence="4" id="KW-0862">Zinc</keyword>
<dbReference type="EMBL" id="JAKUCV010003700">
    <property type="protein sequence ID" value="KAJ4837952.1"/>
    <property type="molecule type" value="Genomic_DNA"/>
</dbReference>
<dbReference type="Gene3D" id="3.40.140.10">
    <property type="entry name" value="Cytidine Deaminase, domain 2"/>
    <property type="match status" value="1"/>
</dbReference>
<name>A0A9Q0FWN7_9ROSI</name>
<dbReference type="InterPro" id="IPR016192">
    <property type="entry name" value="APOBEC/CMP_deaminase_Zn-bd"/>
</dbReference>
<accession>A0A9Q0FWN7</accession>
<evidence type="ECO:0000259" key="6">
    <source>
        <dbReference type="PROSITE" id="PS51747"/>
    </source>
</evidence>